<feature type="non-terminal residue" evidence="1">
    <location>
        <position position="49"/>
    </location>
</feature>
<protein>
    <submittedName>
        <fullName evidence="1">Uncharacterized protein</fullName>
    </submittedName>
</protein>
<organism evidence="1">
    <name type="scientific">marine sediment metagenome</name>
    <dbReference type="NCBI Taxonomy" id="412755"/>
    <lineage>
        <taxon>unclassified sequences</taxon>
        <taxon>metagenomes</taxon>
        <taxon>ecological metagenomes</taxon>
    </lineage>
</organism>
<sequence length="49" mass="5766">IKIKDKKIFDFVKVYLKFNKDRFSKAKDIKSIIINLPVPKSDNVLNETI</sequence>
<dbReference type="EMBL" id="BARW01042902">
    <property type="protein sequence ID" value="GAJ16836.1"/>
    <property type="molecule type" value="Genomic_DNA"/>
</dbReference>
<evidence type="ECO:0000313" key="1">
    <source>
        <dbReference type="EMBL" id="GAJ16836.1"/>
    </source>
</evidence>
<name>X1VLS4_9ZZZZ</name>
<feature type="non-terminal residue" evidence="1">
    <location>
        <position position="1"/>
    </location>
</feature>
<dbReference type="AlphaFoldDB" id="X1VLS4"/>
<gene>
    <name evidence="1" type="ORF">S12H4_63254</name>
</gene>
<proteinExistence type="predicted"/>
<comment type="caution">
    <text evidence="1">The sequence shown here is derived from an EMBL/GenBank/DDBJ whole genome shotgun (WGS) entry which is preliminary data.</text>
</comment>
<accession>X1VLS4</accession>
<reference evidence="1" key="1">
    <citation type="journal article" date="2014" name="Front. Microbiol.">
        <title>High frequency of phylogenetically diverse reductive dehalogenase-homologous genes in deep subseafloor sedimentary metagenomes.</title>
        <authorList>
            <person name="Kawai M."/>
            <person name="Futagami T."/>
            <person name="Toyoda A."/>
            <person name="Takaki Y."/>
            <person name="Nishi S."/>
            <person name="Hori S."/>
            <person name="Arai W."/>
            <person name="Tsubouchi T."/>
            <person name="Morono Y."/>
            <person name="Uchiyama I."/>
            <person name="Ito T."/>
            <person name="Fujiyama A."/>
            <person name="Inagaki F."/>
            <person name="Takami H."/>
        </authorList>
    </citation>
    <scope>NUCLEOTIDE SEQUENCE</scope>
    <source>
        <strain evidence="1">Expedition CK06-06</strain>
    </source>
</reference>